<dbReference type="EMBL" id="RHFK02000010">
    <property type="protein sequence ID" value="TWW69823.1"/>
    <property type="molecule type" value="Genomic_DNA"/>
</dbReference>
<comment type="caution">
    <text evidence="1">The sequence shown here is derived from an EMBL/GenBank/DDBJ whole genome shotgun (WGS) entry which is preliminary data.</text>
</comment>
<gene>
    <name evidence="1" type="ORF">D4764_18G0006290</name>
</gene>
<sequence length="45" mass="5025">MEVVPQLVGGEKKVRIRHCLQLALVDFPLQRRCSVVAAYLGCLTN</sequence>
<evidence type="ECO:0000313" key="1">
    <source>
        <dbReference type="EMBL" id="TWW69823.1"/>
    </source>
</evidence>
<evidence type="ECO:0000313" key="2">
    <source>
        <dbReference type="Proteomes" id="UP000324091"/>
    </source>
</evidence>
<accession>A0A5C6NRE8</accession>
<keyword evidence="2" id="KW-1185">Reference proteome</keyword>
<proteinExistence type="predicted"/>
<name>A0A5C6NRE8_9TELE</name>
<protein>
    <submittedName>
        <fullName evidence="1">Uncharacterized protein</fullName>
    </submittedName>
</protein>
<dbReference type="Proteomes" id="UP000324091">
    <property type="component" value="Chromosome 18"/>
</dbReference>
<reference evidence="1 2" key="1">
    <citation type="submission" date="2019-04" db="EMBL/GenBank/DDBJ databases">
        <title>Chromosome genome assembly for Takifugu flavidus.</title>
        <authorList>
            <person name="Xiao S."/>
        </authorList>
    </citation>
    <scope>NUCLEOTIDE SEQUENCE [LARGE SCALE GENOMIC DNA]</scope>
    <source>
        <strain evidence="1">HTHZ2018</strain>
        <tissue evidence="1">Muscle</tissue>
    </source>
</reference>
<dbReference type="AlphaFoldDB" id="A0A5C6NRE8"/>
<organism evidence="1 2">
    <name type="scientific">Takifugu flavidus</name>
    <name type="common">sansaifugu</name>
    <dbReference type="NCBI Taxonomy" id="433684"/>
    <lineage>
        <taxon>Eukaryota</taxon>
        <taxon>Metazoa</taxon>
        <taxon>Chordata</taxon>
        <taxon>Craniata</taxon>
        <taxon>Vertebrata</taxon>
        <taxon>Euteleostomi</taxon>
        <taxon>Actinopterygii</taxon>
        <taxon>Neopterygii</taxon>
        <taxon>Teleostei</taxon>
        <taxon>Neoteleostei</taxon>
        <taxon>Acanthomorphata</taxon>
        <taxon>Eupercaria</taxon>
        <taxon>Tetraodontiformes</taxon>
        <taxon>Tetradontoidea</taxon>
        <taxon>Tetraodontidae</taxon>
        <taxon>Takifugu</taxon>
    </lineage>
</organism>